<dbReference type="Pfam" id="PF16798">
    <property type="entry name" value="DUF5069"/>
    <property type="match status" value="1"/>
</dbReference>
<sequence>MNKVPKSAYEKVNGLVYFARMLDKIRLHARGELRADFHANLGKGGDGRCTDFLRVAYADLRERVLQGGSDEEILEWCFQQGRRLNDGDVTIWNQFATKLGWNDPATAVLQRFKMESGLSQREDIFTLFEYFEVDEGRKK</sequence>
<proteinExistence type="predicted"/>
<protein>
    <recommendedName>
        <fullName evidence="1">DUF5069 domain-containing protein</fullName>
    </recommendedName>
</protein>
<evidence type="ECO:0000313" key="2">
    <source>
        <dbReference type="EMBL" id="EEF59007.1"/>
    </source>
</evidence>
<dbReference type="AlphaFoldDB" id="B9XMG5"/>
<feature type="domain" description="DUF5069" evidence="1">
    <location>
        <begin position="3"/>
        <end position="137"/>
    </location>
</feature>
<accession>B9XMG5</accession>
<dbReference type="STRING" id="320771.Cflav_PD2056"/>
<gene>
    <name evidence="2" type="ORF">Cflav_PD2056</name>
</gene>
<dbReference type="Proteomes" id="UP000003688">
    <property type="component" value="Unassembled WGS sequence"/>
</dbReference>
<keyword evidence="3" id="KW-1185">Reference proteome</keyword>
<evidence type="ECO:0000259" key="1">
    <source>
        <dbReference type="Pfam" id="PF16798"/>
    </source>
</evidence>
<dbReference type="EMBL" id="ABOX02000034">
    <property type="protein sequence ID" value="EEF59007.1"/>
    <property type="molecule type" value="Genomic_DNA"/>
</dbReference>
<comment type="caution">
    <text evidence="2">The sequence shown here is derived from an EMBL/GenBank/DDBJ whole genome shotgun (WGS) entry which is preliminary data.</text>
</comment>
<evidence type="ECO:0000313" key="3">
    <source>
        <dbReference type="Proteomes" id="UP000003688"/>
    </source>
</evidence>
<name>B9XMG5_PEDPL</name>
<reference evidence="2 3" key="1">
    <citation type="journal article" date="2011" name="J. Bacteriol.">
        <title>Genome sequence of 'Pedosphaera parvula' Ellin514, an aerobic Verrucomicrobial isolate from pasture soil.</title>
        <authorList>
            <person name="Kant R."/>
            <person name="van Passel M.W."/>
            <person name="Sangwan P."/>
            <person name="Palva A."/>
            <person name="Lucas S."/>
            <person name="Copeland A."/>
            <person name="Lapidus A."/>
            <person name="Glavina Del Rio T."/>
            <person name="Dalin E."/>
            <person name="Tice H."/>
            <person name="Bruce D."/>
            <person name="Goodwin L."/>
            <person name="Pitluck S."/>
            <person name="Chertkov O."/>
            <person name="Larimer F.W."/>
            <person name="Land M.L."/>
            <person name="Hauser L."/>
            <person name="Brettin T.S."/>
            <person name="Detter J.C."/>
            <person name="Han S."/>
            <person name="de Vos W.M."/>
            <person name="Janssen P.H."/>
            <person name="Smidt H."/>
        </authorList>
    </citation>
    <scope>NUCLEOTIDE SEQUENCE [LARGE SCALE GENOMIC DNA]</scope>
    <source>
        <strain evidence="2 3">Ellin514</strain>
    </source>
</reference>
<organism evidence="2 3">
    <name type="scientific">Pedosphaera parvula (strain Ellin514)</name>
    <dbReference type="NCBI Taxonomy" id="320771"/>
    <lineage>
        <taxon>Bacteria</taxon>
        <taxon>Pseudomonadati</taxon>
        <taxon>Verrucomicrobiota</taxon>
        <taxon>Pedosphaerae</taxon>
        <taxon>Pedosphaerales</taxon>
        <taxon>Pedosphaeraceae</taxon>
        <taxon>Pedosphaera</taxon>
    </lineage>
</organism>
<dbReference type="OrthoDB" id="190677at2"/>
<dbReference type="InterPro" id="IPR031849">
    <property type="entry name" value="DUF5069"/>
</dbReference>
<dbReference type="RefSeq" id="WP_007417004.1">
    <property type="nucleotide sequence ID" value="NZ_ABOX02000034.1"/>
</dbReference>